<evidence type="ECO:0000313" key="2">
    <source>
        <dbReference type="EMBL" id="CAF1595578.1"/>
    </source>
</evidence>
<dbReference type="EMBL" id="CAJNOR010006445">
    <property type="protein sequence ID" value="CAF1595578.1"/>
    <property type="molecule type" value="Genomic_DNA"/>
</dbReference>
<protein>
    <submittedName>
        <fullName evidence="2">Uncharacterized protein</fullName>
    </submittedName>
</protein>
<feature type="compositionally biased region" description="Pro residues" evidence="1">
    <location>
        <begin position="370"/>
        <end position="379"/>
    </location>
</feature>
<feature type="compositionally biased region" description="Polar residues" evidence="1">
    <location>
        <begin position="57"/>
        <end position="70"/>
    </location>
</feature>
<feature type="region of interest" description="Disordered" evidence="1">
    <location>
        <begin position="90"/>
        <end position="110"/>
    </location>
</feature>
<accession>A0A816ABF1</accession>
<sequence>MESNQVQMYQISKEDQEMNKADSVVLRALVADPNRHKPLAKHTPTSANPPPPPQAPKTVSSEPIPTSMYTLESRYRSIPEKVLPKTTGPRMYYINSENDQPELSPPLTKEERDIPMPIEKEQEPPATVFLEPQVISQPVLYSIVGNKSAPIQNEQPTPPVPNEIPLPILYTITGLAQRPTLQSNKNPVPEVSSPTDRSAILYSITANPKSKIIVEEPSKAVPVIPVPLTKTASSPSSTVPSFYLLVGQPHIPSNVPEPSKEVPLLARQPAPILYSIVGRPTVVPPPKELTKVNLLSPTEHVKVASSESAPILYTIVGGTHTPADILMEQSQPPAPVRKQVNNSTLYTVIADPKKPQTMVLPQKPQQQPLLLPPPPPKPTFYPLVGKPHSPTRETIEKHQKPLMRSRIPLPQIGTTRRRSIEQESAPEADPADNSPPRQKKPRQRRLKEPVNPRSEIIFIPLADQDRPRVQRQPRAVPWQTSPGNLHHRPHQIPQYDPLQLPDYISPYAYYPSKPYHERTCHPTSLPIVKSRHPERKSRAQNDESLPRSDRKHLSEPWAPHSLDRQPTDRKRPTRAWDYENHSHTDIDDDYYEPGAFSKNPSYRGHRIRTPWVSVW</sequence>
<organism evidence="2 3">
    <name type="scientific">Adineta ricciae</name>
    <name type="common">Rotifer</name>
    <dbReference type="NCBI Taxonomy" id="249248"/>
    <lineage>
        <taxon>Eukaryota</taxon>
        <taxon>Metazoa</taxon>
        <taxon>Spiralia</taxon>
        <taxon>Gnathifera</taxon>
        <taxon>Rotifera</taxon>
        <taxon>Eurotatoria</taxon>
        <taxon>Bdelloidea</taxon>
        <taxon>Adinetida</taxon>
        <taxon>Adinetidae</taxon>
        <taxon>Adineta</taxon>
    </lineage>
</organism>
<proteinExistence type="predicted"/>
<feature type="region of interest" description="Disordered" evidence="1">
    <location>
        <begin position="365"/>
        <end position="498"/>
    </location>
</feature>
<reference evidence="2" key="1">
    <citation type="submission" date="2021-02" db="EMBL/GenBank/DDBJ databases">
        <authorList>
            <person name="Nowell W R."/>
        </authorList>
    </citation>
    <scope>NUCLEOTIDE SEQUENCE</scope>
</reference>
<name>A0A816ABF1_ADIRI</name>
<feature type="region of interest" description="Disordered" evidence="1">
    <location>
        <begin position="28"/>
        <end position="75"/>
    </location>
</feature>
<feature type="compositionally biased region" description="Basic and acidic residues" evidence="1">
    <location>
        <begin position="390"/>
        <end position="399"/>
    </location>
</feature>
<feature type="compositionally biased region" description="Basic and acidic residues" evidence="1">
    <location>
        <begin position="561"/>
        <end position="584"/>
    </location>
</feature>
<comment type="caution">
    <text evidence="2">The sequence shown here is derived from an EMBL/GenBank/DDBJ whole genome shotgun (WGS) entry which is preliminary data.</text>
</comment>
<feature type="region of interest" description="Disordered" evidence="1">
    <location>
        <begin position="519"/>
        <end position="584"/>
    </location>
</feature>
<feature type="compositionally biased region" description="Basic and acidic residues" evidence="1">
    <location>
        <begin position="536"/>
        <end position="554"/>
    </location>
</feature>
<keyword evidence="3" id="KW-1185">Reference proteome</keyword>
<gene>
    <name evidence="2" type="ORF">XAT740_LOCUS47058</name>
</gene>
<evidence type="ECO:0000313" key="3">
    <source>
        <dbReference type="Proteomes" id="UP000663828"/>
    </source>
</evidence>
<evidence type="ECO:0000256" key="1">
    <source>
        <dbReference type="SAM" id="MobiDB-lite"/>
    </source>
</evidence>
<dbReference type="AlphaFoldDB" id="A0A816ABF1"/>
<dbReference type="Proteomes" id="UP000663828">
    <property type="component" value="Unassembled WGS sequence"/>
</dbReference>